<dbReference type="PANTHER" id="PTHR13335">
    <property type="entry name" value="TARGET OF RAPAMYCIN COMPLEX 2 SUBUNIT MAPKAP1"/>
    <property type="match status" value="1"/>
</dbReference>
<evidence type="ECO:0000259" key="4">
    <source>
        <dbReference type="Pfam" id="PF16979"/>
    </source>
</evidence>
<dbReference type="GO" id="GO:0005886">
    <property type="term" value="C:plasma membrane"/>
    <property type="evidence" value="ECO:0007669"/>
    <property type="project" value="TreeGrafter"/>
</dbReference>
<organism evidence="5 6">
    <name type="scientific">Amphibalanus amphitrite</name>
    <name type="common">Striped barnacle</name>
    <name type="synonym">Balanus amphitrite</name>
    <dbReference type="NCBI Taxonomy" id="1232801"/>
    <lineage>
        <taxon>Eukaryota</taxon>
        <taxon>Metazoa</taxon>
        <taxon>Ecdysozoa</taxon>
        <taxon>Arthropoda</taxon>
        <taxon>Crustacea</taxon>
        <taxon>Multicrustacea</taxon>
        <taxon>Cirripedia</taxon>
        <taxon>Thoracica</taxon>
        <taxon>Thoracicalcarea</taxon>
        <taxon>Balanomorpha</taxon>
        <taxon>Balanoidea</taxon>
        <taxon>Balanidae</taxon>
        <taxon>Amphibalaninae</taxon>
        <taxon>Amphibalanus</taxon>
    </lineage>
</organism>
<dbReference type="Gene3D" id="2.30.29.30">
    <property type="entry name" value="Pleckstrin-homology domain (PH domain)/Phosphotyrosine-binding domain (PTB)"/>
    <property type="match status" value="1"/>
</dbReference>
<feature type="domain" description="CRIM" evidence="3">
    <location>
        <begin position="125"/>
        <end position="259"/>
    </location>
</feature>
<dbReference type="InterPro" id="IPR031313">
    <property type="entry name" value="Sin1_PH_dom"/>
</dbReference>
<dbReference type="GO" id="GO:0005737">
    <property type="term" value="C:cytoplasm"/>
    <property type="evidence" value="ECO:0007669"/>
    <property type="project" value="TreeGrafter"/>
</dbReference>
<dbReference type="Pfam" id="PF05422">
    <property type="entry name" value="SIN1"/>
    <property type="match status" value="1"/>
</dbReference>
<gene>
    <name evidence="5" type="primary">Mapkap1_1</name>
    <name evidence="5" type="ORF">FJT64_000451</name>
</gene>
<reference evidence="5 6" key="1">
    <citation type="submission" date="2019-07" db="EMBL/GenBank/DDBJ databases">
        <title>Draft genome assembly of a fouling barnacle, Amphibalanus amphitrite (Darwin, 1854): The first reference genome for Thecostraca.</title>
        <authorList>
            <person name="Kim W."/>
        </authorList>
    </citation>
    <scope>NUCLEOTIDE SEQUENCE [LARGE SCALE GENOMIC DNA]</scope>
    <source>
        <strain evidence="5">SNU_AA5</strain>
        <tissue evidence="5">Soma without cirri and trophi</tissue>
    </source>
</reference>
<protein>
    <submittedName>
        <fullName evidence="5">Target of rapamycin complex 2 subunit MAPKAP1</fullName>
    </submittedName>
</protein>
<dbReference type="PANTHER" id="PTHR13335:SF1">
    <property type="entry name" value="TARGET OF RAPAMYCIN COMPLEX 2 SUBUNIT MAPKAP1"/>
    <property type="match status" value="1"/>
</dbReference>
<comment type="caution">
    <text evidence="5">The sequence shown here is derived from an EMBL/GenBank/DDBJ whole genome shotgun (WGS) entry which is preliminary data.</text>
</comment>
<evidence type="ECO:0000313" key="5">
    <source>
        <dbReference type="EMBL" id="KAF0298615.1"/>
    </source>
</evidence>
<dbReference type="InterPro" id="IPR011993">
    <property type="entry name" value="PH-like_dom_sf"/>
</dbReference>
<evidence type="ECO:0000259" key="3">
    <source>
        <dbReference type="Pfam" id="PF16978"/>
    </source>
</evidence>
<comment type="similarity">
    <text evidence="1">Belongs to the SIN1 family.</text>
</comment>
<name>A0A6A4VWP9_AMPAM</name>
<dbReference type="EMBL" id="VIIS01001420">
    <property type="protein sequence ID" value="KAF0298615.1"/>
    <property type="molecule type" value="Genomic_DNA"/>
</dbReference>
<evidence type="ECO:0000313" key="6">
    <source>
        <dbReference type="Proteomes" id="UP000440578"/>
    </source>
</evidence>
<evidence type="ECO:0000256" key="1">
    <source>
        <dbReference type="ARBA" id="ARBA00009407"/>
    </source>
</evidence>
<feature type="domain" description="Sin1 N-terminal" evidence="2">
    <location>
        <begin position="41"/>
        <end position="116"/>
    </location>
</feature>
<keyword evidence="6" id="KW-1185">Reference proteome</keyword>
<sequence length="503" mass="56252">MSFFDDAEWLQSHIVNSFITSDDTGLCEMVMSSECASSGAAAGDPSERDTYFEPHSIDIVMDMDIGGHRRRSNTSQRLDKLKKERKNAARIKHIIWQPNADPLPDADRDFVFEKKPIVIAERPKTSLLTEQLNSLDLSDNPFTEYSKFDGRAHAGVPTRRINIFLTMAPPEEQAFPMSVTVVASARVSELIGLICWQYTSEDREPPLRHSPELYSLHIAEDDGEVDWDFPPLDDRETVAKFGFSVLALVETEQTEVTVNVDGRDGQDQVTLSLKKRNATVAEILNAVVSQRPDLAPDNEVELALERADNSSTAASPLSADTRLSQLACQHFNLIKTSTDASARKHKDTAVVEEPNFSGQMSAMEATVYQTFKVNMLSSLVIKAPIQLGISGDRVEIDPVQMRSSLNVSKFLSKPRAVTYQIDCIMECRLLDVKYGGRAVLRLVYMLPSDGGYKHHDLEADLGTAKEIVRKLEYILDFRSSMNRKTYLQQKEKRTLLGTLSSGK</sequence>
<proteinExistence type="inferred from homology"/>
<dbReference type="AlphaFoldDB" id="A0A6A4VWP9"/>
<dbReference type="GO" id="GO:0005546">
    <property type="term" value="F:phosphatidylinositol-4,5-bisphosphate binding"/>
    <property type="evidence" value="ECO:0007669"/>
    <property type="project" value="TreeGrafter"/>
</dbReference>
<evidence type="ECO:0000259" key="2">
    <source>
        <dbReference type="Pfam" id="PF05422"/>
    </source>
</evidence>
<dbReference type="Proteomes" id="UP000440578">
    <property type="component" value="Unassembled WGS sequence"/>
</dbReference>
<dbReference type="InterPro" id="IPR031567">
    <property type="entry name" value="CRIM_dom"/>
</dbReference>
<feature type="domain" description="SIN1-type PH" evidence="4">
    <location>
        <begin position="367"/>
        <end position="476"/>
    </location>
</feature>
<dbReference type="Pfam" id="PF16978">
    <property type="entry name" value="CRIM"/>
    <property type="match status" value="1"/>
</dbReference>
<dbReference type="GO" id="GO:0031932">
    <property type="term" value="C:TORC2 complex"/>
    <property type="evidence" value="ECO:0007669"/>
    <property type="project" value="InterPro"/>
</dbReference>
<dbReference type="InterPro" id="IPR032679">
    <property type="entry name" value="Sin1_N"/>
</dbReference>
<dbReference type="OrthoDB" id="241990at2759"/>
<accession>A0A6A4VWP9</accession>
<dbReference type="Pfam" id="PF16979">
    <property type="entry name" value="SIN1_PH"/>
    <property type="match status" value="1"/>
</dbReference>
<dbReference type="InterPro" id="IPR008828">
    <property type="entry name" value="Sin1/Avo1"/>
</dbReference>
<dbReference type="GO" id="GO:0038203">
    <property type="term" value="P:TORC2 signaling"/>
    <property type="evidence" value="ECO:0007669"/>
    <property type="project" value="TreeGrafter"/>
</dbReference>